<evidence type="ECO:0000259" key="9">
    <source>
        <dbReference type="PROSITE" id="PS51294"/>
    </source>
</evidence>
<proteinExistence type="predicted"/>
<dbReference type="Pfam" id="PF00249">
    <property type="entry name" value="Myb_DNA-binding"/>
    <property type="match status" value="2"/>
</dbReference>
<feature type="domain" description="Myb-like" evidence="8">
    <location>
        <begin position="73"/>
        <end position="123"/>
    </location>
</feature>
<dbReference type="PROSITE" id="PS50090">
    <property type="entry name" value="MYB_LIKE"/>
    <property type="match status" value="2"/>
</dbReference>
<comment type="subcellular location">
    <subcellularLocation>
        <location evidence="1">Nucleus</location>
    </subcellularLocation>
</comment>
<dbReference type="InterPro" id="IPR044676">
    <property type="entry name" value="EOBI/EOBII-like_plant"/>
</dbReference>
<dbReference type="EnsemblPlants" id="evm.model.ctgX14.2">
    <property type="protein sequence ID" value="cds.evm.model.ctgX14.2"/>
    <property type="gene ID" value="evm.TU.ctgX14.2"/>
</dbReference>
<evidence type="ECO:0000256" key="1">
    <source>
        <dbReference type="ARBA" id="ARBA00004123"/>
    </source>
</evidence>
<dbReference type="PROSITE" id="PS51294">
    <property type="entry name" value="HTH_MYB"/>
    <property type="match status" value="2"/>
</dbReference>
<feature type="domain" description="HTH myb-type" evidence="9">
    <location>
        <begin position="73"/>
        <end position="127"/>
    </location>
</feature>
<dbReference type="OrthoDB" id="2143914at2759"/>
<dbReference type="Proteomes" id="UP000596661">
    <property type="component" value="Unassembled WGS sequence"/>
</dbReference>
<dbReference type="FunFam" id="1.10.10.60:FF:000011">
    <property type="entry name" value="Myb transcription factor"/>
    <property type="match status" value="1"/>
</dbReference>
<dbReference type="PANTHER" id="PTHR45675">
    <property type="entry name" value="MYB TRANSCRIPTION FACTOR-RELATED-RELATED"/>
    <property type="match status" value="1"/>
</dbReference>
<evidence type="ECO:0000256" key="3">
    <source>
        <dbReference type="ARBA" id="ARBA00023015"/>
    </source>
</evidence>
<keyword evidence="5" id="KW-0804">Transcription</keyword>
<dbReference type="PANTHER" id="PTHR45675:SF117">
    <property type="entry name" value="MYB-RELATED PROTEIN MYBAS2-LIKE"/>
    <property type="match status" value="1"/>
</dbReference>
<dbReference type="GO" id="GO:0003700">
    <property type="term" value="F:DNA-binding transcription factor activity"/>
    <property type="evidence" value="ECO:0007669"/>
    <property type="project" value="InterPro"/>
</dbReference>
<evidence type="ECO:0000313" key="12">
    <source>
        <dbReference type="Proteomes" id="UP000525078"/>
    </source>
</evidence>
<dbReference type="InterPro" id="IPR001005">
    <property type="entry name" value="SANT/Myb"/>
</dbReference>
<dbReference type="SUPFAM" id="SSF46689">
    <property type="entry name" value="Homeodomain-like"/>
    <property type="match status" value="1"/>
</dbReference>
<protein>
    <submittedName>
        <fullName evidence="10 11">Uncharacterized protein</fullName>
    </submittedName>
</protein>
<dbReference type="EMBL" id="JAATIP010000003">
    <property type="protein sequence ID" value="KAF4396297.1"/>
    <property type="molecule type" value="Genomic_DNA"/>
</dbReference>
<feature type="region of interest" description="Disordered" evidence="7">
    <location>
        <begin position="1"/>
        <end position="25"/>
    </location>
</feature>
<evidence type="ECO:0000256" key="6">
    <source>
        <dbReference type="ARBA" id="ARBA00023242"/>
    </source>
</evidence>
<dbReference type="CDD" id="cd00167">
    <property type="entry name" value="SANT"/>
    <property type="match status" value="2"/>
</dbReference>
<evidence type="ECO:0000313" key="11">
    <source>
        <dbReference type="EnsemblPlants" id="cds.evm.model.ctgX14.2"/>
    </source>
</evidence>
<reference evidence="11" key="3">
    <citation type="submission" date="2021-03" db="UniProtKB">
        <authorList>
            <consortium name="EnsemblPlants"/>
        </authorList>
    </citation>
    <scope>IDENTIFICATION</scope>
</reference>
<evidence type="ECO:0000256" key="5">
    <source>
        <dbReference type="ARBA" id="ARBA00023163"/>
    </source>
</evidence>
<reference evidence="10 12" key="2">
    <citation type="journal article" date="2020" name="bioRxiv">
        <title>Sequence and annotation of 42 cannabis genomes reveals extensive copy number variation in cannabinoid synthesis and pathogen resistance genes.</title>
        <authorList>
            <person name="Mckernan K.J."/>
            <person name="Helbert Y."/>
            <person name="Kane L.T."/>
            <person name="Ebling H."/>
            <person name="Zhang L."/>
            <person name="Liu B."/>
            <person name="Eaton Z."/>
            <person name="Mclaughlin S."/>
            <person name="Kingan S."/>
            <person name="Baybayan P."/>
            <person name="Concepcion G."/>
            <person name="Jordan M."/>
            <person name="Riva A."/>
            <person name="Barbazuk W."/>
            <person name="Harkins T."/>
        </authorList>
    </citation>
    <scope>NUCLEOTIDE SEQUENCE [LARGE SCALE GENOMIC DNA]</scope>
    <source>
        <strain evidence="12">cv. Jamaican Lion 4</strain>
        <strain evidence="10">Mother</strain>
        <tissue evidence="10">Leaf</tissue>
    </source>
</reference>
<keyword evidence="2" id="KW-0677">Repeat</keyword>
<dbReference type="Gene3D" id="1.10.10.60">
    <property type="entry name" value="Homeodomain-like"/>
    <property type="match status" value="2"/>
</dbReference>
<name>A0A7J6HM03_CANSA</name>
<accession>A0A7J6HM03</accession>
<evidence type="ECO:0000313" key="13">
    <source>
        <dbReference type="Proteomes" id="UP000596661"/>
    </source>
</evidence>
<reference evidence="13" key="1">
    <citation type="submission" date="2018-11" db="EMBL/GenBank/DDBJ databases">
        <authorList>
            <person name="Grassa J C."/>
        </authorList>
    </citation>
    <scope>NUCLEOTIDE SEQUENCE [LARGE SCALE GENOMIC DNA]</scope>
</reference>
<evidence type="ECO:0000256" key="2">
    <source>
        <dbReference type="ARBA" id="ARBA00022737"/>
    </source>
</evidence>
<dbReference type="GO" id="GO:0003824">
    <property type="term" value="F:catalytic activity"/>
    <property type="evidence" value="ECO:0007669"/>
    <property type="project" value="InterPro"/>
</dbReference>
<dbReference type="Proteomes" id="UP000525078">
    <property type="component" value="Unassembled WGS sequence"/>
</dbReference>
<feature type="compositionally biased region" description="Low complexity" evidence="7">
    <location>
        <begin position="1"/>
        <end position="15"/>
    </location>
</feature>
<accession>A0A803QRM6</accession>
<dbReference type="FunFam" id="1.10.10.60:FF:000107">
    <property type="entry name" value="MYB transcription factor"/>
    <property type="match status" value="1"/>
</dbReference>
<evidence type="ECO:0000313" key="10">
    <source>
        <dbReference type="EMBL" id="KAF4396297.1"/>
    </source>
</evidence>
<feature type="domain" description="HTH myb-type" evidence="9">
    <location>
        <begin position="20"/>
        <end position="72"/>
    </location>
</feature>
<keyword evidence="3" id="KW-0805">Transcription regulation</keyword>
<gene>
    <name evidence="10" type="ORF">F8388_019843</name>
</gene>
<dbReference type="GO" id="GO:0005634">
    <property type="term" value="C:nucleus"/>
    <property type="evidence" value="ECO:0007669"/>
    <property type="project" value="UniProtKB-SubCell"/>
</dbReference>
<evidence type="ECO:0000256" key="7">
    <source>
        <dbReference type="SAM" id="MobiDB-lite"/>
    </source>
</evidence>
<dbReference type="PROSITE" id="PS00175">
    <property type="entry name" value="PG_MUTASE"/>
    <property type="match status" value="1"/>
</dbReference>
<evidence type="ECO:0000259" key="8">
    <source>
        <dbReference type="PROSITE" id="PS50090"/>
    </source>
</evidence>
<keyword evidence="13" id="KW-1185">Reference proteome</keyword>
<dbReference type="InterPro" id="IPR017930">
    <property type="entry name" value="Myb_dom"/>
</dbReference>
<keyword evidence="6" id="KW-0539">Nucleus</keyword>
<dbReference type="InterPro" id="IPR001345">
    <property type="entry name" value="PG/BPGM_mutase_AS"/>
</dbReference>
<dbReference type="GO" id="GO:0043565">
    <property type="term" value="F:sequence-specific DNA binding"/>
    <property type="evidence" value="ECO:0007669"/>
    <property type="project" value="InterPro"/>
</dbReference>
<dbReference type="AlphaFoldDB" id="A0A7J6HM03"/>
<keyword evidence="4" id="KW-0238">DNA-binding</keyword>
<dbReference type="InterPro" id="IPR009057">
    <property type="entry name" value="Homeodomain-like_sf"/>
</dbReference>
<evidence type="ECO:0000256" key="4">
    <source>
        <dbReference type="ARBA" id="ARBA00023125"/>
    </source>
</evidence>
<feature type="domain" description="Myb-like" evidence="8">
    <location>
        <begin position="20"/>
        <end position="72"/>
    </location>
</feature>
<dbReference type="SMART" id="SM00717">
    <property type="entry name" value="SANT"/>
    <property type="match status" value="2"/>
</dbReference>
<organism evidence="10 12">
    <name type="scientific">Cannabis sativa</name>
    <name type="common">Hemp</name>
    <name type="synonym">Marijuana</name>
    <dbReference type="NCBI Taxonomy" id="3483"/>
    <lineage>
        <taxon>Eukaryota</taxon>
        <taxon>Viridiplantae</taxon>
        <taxon>Streptophyta</taxon>
        <taxon>Embryophyta</taxon>
        <taxon>Tracheophyta</taxon>
        <taxon>Spermatophyta</taxon>
        <taxon>Magnoliopsida</taxon>
        <taxon>eudicotyledons</taxon>
        <taxon>Gunneridae</taxon>
        <taxon>Pentapetalae</taxon>
        <taxon>rosids</taxon>
        <taxon>fabids</taxon>
        <taxon>Rosales</taxon>
        <taxon>Cannabaceae</taxon>
        <taxon>Cannabis</taxon>
    </lineage>
</organism>
<sequence length="329" mass="36924">MSTNSCKSSANNTSSSEDDGNELRRGPWTVEEDTLLIHYITRHGEGRWNLLAKRSGLRRTGKSCRLRWLNYLKPDVKRGNLTPEEQILILDLHSKWGNRWSKIAQYLPGRTDNEIKNYWRTRVQKQAKHLKIDAESTAFQEIIRNFWMPRLLEKIENSPCTSSIPILQTSSPAVGVPIPSETSTTASTGSHLQYYASSSTHLLSGHSTNELNNMTAGLAMNEQSSDSESMNFSQISDHFNEYPTSSPFQPANLHTNNGYNSFLEACSYGGGSGESNGYDNHMNSNQSTVLEGGLGHPVESCHVAGINWPDNDFFAGVWNTDDQLWQYKN</sequence>
<dbReference type="Gramene" id="evm.model.ctgX14.2">
    <property type="protein sequence ID" value="cds.evm.model.ctgX14.2"/>
    <property type="gene ID" value="evm.TU.ctgX14.2"/>
</dbReference>